<dbReference type="EnsemblPlants" id="evm.model.07.261">
    <property type="protein sequence ID" value="cds.evm.model.07.261"/>
    <property type="gene ID" value="evm.TU.07.261"/>
</dbReference>
<evidence type="ECO:0000313" key="2">
    <source>
        <dbReference type="EnsemblPlants" id="cds.evm.model.07.261"/>
    </source>
</evidence>
<evidence type="ECO:0000256" key="1">
    <source>
        <dbReference type="SAM" id="MobiDB-lite"/>
    </source>
</evidence>
<feature type="region of interest" description="Disordered" evidence="1">
    <location>
        <begin position="1"/>
        <end position="53"/>
    </location>
</feature>
<evidence type="ECO:0000313" key="3">
    <source>
        <dbReference type="Proteomes" id="UP000596661"/>
    </source>
</evidence>
<dbReference type="PANTHER" id="PTHR33401">
    <property type="entry name" value="LIGHT-HARVESTING COMPLEX-LIKE PROTEIN OHP2, CHLOROPLASTIC"/>
    <property type="match status" value="1"/>
</dbReference>
<name>A0A803Q4I1_CANSA</name>
<reference evidence="2" key="2">
    <citation type="submission" date="2021-03" db="UniProtKB">
        <authorList>
            <consortium name="EnsemblPlants"/>
        </authorList>
    </citation>
    <scope>IDENTIFICATION</scope>
</reference>
<accession>A0A803Q4I1</accession>
<dbReference type="Proteomes" id="UP000596661">
    <property type="component" value="Chromosome 7"/>
</dbReference>
<keyword evidence="3" id="KW-1185">Reference proteome</keyword>
<proteinExistence type="predicted"/>
<dbReference type="AlphaFoldDB" id="A0A803Q4I1"/>
<protein>
    <submittedName>
        <fullName evidence="2">Uncharacterized protein</fullName>
    </submittedName>
</protein>
<sequence>MDTHGKDSNGCKDSPSVDSKAEKLLNGVDDDSDCNSLLPPRRGGMSRKSDKVRRKVQWNDRNGDKLAEVVEFEPRASEEFGMVSGFGCWMLDVGIESACVRFLTWCWFRFKVLKLSNKNVGGHKIILESWLVNLLDNTDKLIIGYGDGVNGKYQNLKAFAQLNAF</sequence>
<organism evidence="2 3">
    <name type="scientific">Cannabis sativa</name>
    <name type="common">Hemp</name>
    <name type="synonym">Marijuana</name>
    <dbReference type="NCBI Taxonomy" id="3483"/>
    <lineage>
        <taxon>Eukaryota</taxon>
        <taxon>Viridiplantae</taxon>
        <taxon>Streptophyta</taxon>
        <taxon>Embryophyta</taxon>
        <taxon>Tracheophyta</taxon>
        <taxon>Spermatophyta</taxon>
        <taxon>Magnoliopsida</taxon>
        <taxon>eudicotyledons</taxon>
        <taxon>Gunneridae</taxon>
        <taxon>Pentapetalae</taxon>
        <taxon>rosids</taxon>
        <taxon>fabids</taxon>
        <taxon>Rosales</taxon>
        <taxon>Cannabaceae</taxon>
        <taxon>Cannabis</taxon>
    </lineage>
</organism>
<dbReference type="PANTHER" id="PTHR33401:SF2">
    <property type="entry name" value="OS03G0138400 PROTEIN"/>
    <property type="match status" value="1"/>
</dbReference>
<dbReference type="Gramene" id="evm.model.07.261">
    <property type="protein sequence ID" value="cds.evm.model.07.261"/>
    <property type="gene ID" value="evm.TU.07.261"/>
</dbReference>
<feature type="compositionally biased region" description="Basic and acidic residues" evidence="1">
    <location>
        <begin position="1"/>
        <end position="10"/>
    </location>
</feature>
<dbReference type="EMBL" id="UZAU01000632">
    <property type="status" value="NOT_ANNOTATED_CDS"/>
    <property type="molecule type" value="Genomic_DNA"/>
</dbReference>
<reference evidence="2" key="1">
    <citation type="submission" date="2018-11" db="EMBL/GenBank/DDBJ databases">
        <authorList>
            <person name="Grassa J C."/>
        </authorList>
    </citation>
    <scope>NUCLEOTIDE SEQUENCE [LARGE SCALE GENOMIC DNA]</scope>
</reference>